<feature type="domain" description="Homeobox" evidence="13">
    <location>
        <begin position="127"/>
        <end position="187"/>
    </location>
</feature>
<proteinExistence type="inferred from homology"/>
<reference evidence="16" key="1">
    <citation type="journal article" date="2019" name="Nat. Commun.">
        <title>The genome of broomcorn millet.</title>
        <authorList>
            <person name="Zou C."/>
            <person name="Miki D."/>
            <person name="Li D."/>
            <person name="Tang Q."/>
            <person name="Xiao L."/>
            <person name="Rajput S."/>
            <person name="Deng P."/>
            <person name="Jia W."/>
            <person name="Huang R."/>
            <person name="Zhang M."/>
            <person name="Sun Y."/>
            <person name="Hu J."/>
            <person name="Fu X."/>
            <person name="Schnable P.S."/>
            <person name="Li F."/>
            <person name="Zhang H."/>
            <person name="Feng B."/>
            <person name="Zhu X."/>
            <person name="Liu R."/>
            <person name="Schnable J.C."/>
            <person name="Zhu J.-K."/>
            <person name="Zhang H."/>
        </authorList>
    </citation>
    <scope>NUCLEOTIDE SEQUENCE [LARGE SCALE GENOMIC DNA]</scope>
</reference>
<evidence type="ECO:0000256" key="12">
    <source>
        <dbReference type="SAM" id="MobiDB-lite"/>
    </source>
</evidence>
<dbReference type="GO" id="GO:0005634">
    <property type="term" value="C:nucleus"/>
    <property type="evidence" value="ECO:0007669"/>
    <property type="project" value="UniProtKB-SubCell"/>
</dbReference>
<dbReference type="InterPro" id="IPR002913">
    <property type="entry name" value="START_lipid-bd_dom"/>
</dbReference>
<evidence type="ECO:0000256" key="7">
    <source>
        <dbReference type="ARBA" id="ARBA00023163"/>
    </source>
</evidence>
<dbReference type="CDD" id="cd00086">
    <property type="entry name" value="homeodomain"/>
    <property type="match status" value="1"/>
</dbReference>
<dbReference type="GO" id="GO:0008289">
    <property type="term" value="F:lipid binding"/>
    <property type="evidence" value="ECO:0007669"/>
    <property type="project" value="InterPro"/>
</dbReference>
<dbReference type="STRING" id="4540.A0A3L6PUZ7"/>
<sequence length="811" mass="89016">MVQLMGCRAPRLGAAPVSDLRLLDVGMVAANTRWFDPTDSVRHKLAALGSISKRAMHYCTKEKRVTMENDGQLNNNNVQGLSLIMGNHAAWNQPVEYDLDALLGAEDHHVDTNQRSDDEDRCPGSGTPPSKRAKRFSVQQVQELEAMFQVCTHPDPRARQELGRKVGLGEWQVRFWFQNRRSSTKLKTCGNEIRDMQQENTKLRADNIELKQLVQNPTCFRCRDPAGANQLASEKWRLLNENARLKDELLRAKAYQDSVIREAERPQSMSSEHQASAYTHPVPFTYNCRTNKAALVSHAERALKEFVMLATKGQPMWMPTIDGEVLGDQEYDLHTFPGLLGLCPRGFIVEATRETDMIRGDAMDLVSILTNAAQWSEMFPDIVAYVRSTDVISSSSTSSSHDGLIQLMDVEFWVQSPRLLSRNVKFLRFSKKMAERKWAVVDVSVDGNNGDEQQSNGTSYAGYRLLPSGCLMEDMSGGFCKVTWVVHGEYLESTVPELFKQFFRSGLAFGACRWLRSLQRQCEYMAVLGSSHIPSSSSSSSAISPLGKRGVLELARRMKESFYAAVSGPVTIASTNIVDQWCVSSGTGAERVDAAVRMVTWNCAEIMPGEPAITVLSATTTVRLPGTPPLRVFEYICNSQRRGEWDNFVNGGPVEEVSYVPASARLHGNSVSILRPTVVADGSHGTNSNDMLILQQSSTDASGSLVVYSLVEENVMRGIMGGADSSIFLLPSGFAILPDGQGKAHYTAVSSSSSVPNNGEGALLTVASLGMLSSSPSGGLAARSFDDAGDHLCNMIKKIRDAVGANNVIMA</sequence>
<gene>
    <name evidence="15" type="ORF">C2845_PM16G05380</name>
</gene>
<evidence type="ECO:0000256" key="8">
    <source>
        <dbReference type="ARBA" id="ARBA00023242"/>
    </source>
</evidence>
<evidence type="ECO:0000256" key="2">
    <source>
        <dbReference type="ARBA" id="ARBA00006789"/>
    </source>
</evidence>
<feature type="DNA-binding region" description="Homeobox" evidence="9">
    <location>
        <begin position="129"/>
        <end position="188"/>
    </location>
</feature>
<keyword evidence="4 11" id="KW-0175">Coiled coil</keyword>
<evidence type="ECO:0000256" key="5">
    <source>
        <dbReference type="ARBA" id="ARBA00023125"/>
    </source>
</evidence>
<comment type="similarity">
    <text evidence="2">Belongs to the HD-ZIP homeobox family. Class IV subfamily.</text>
</comment>
<name>A0A3L6PUZ7_PANMI</name>
<evidence type="ECO:0000256" key="1">
    <source>
        <dbReference type="ARBA" id="ARBA00004123"/>
    </source>
</evidence>
<evidence type="ECO:0000259" key="13">
    <source>
        <dbReference type="PROSITE" id="PS50071"/>
    </source>
</evidence>
<evidence type="ECO:0000313" key="15">
    <source>
        <dbReference type="EMBL" id="RLM65528.1"/>
    </source>
</evidence>
<dbReference type="PROSITE" id="PS50848">
    <property type="entry name" value="START"/>
    <property type="match status" value="1"/>
</dbReference>
<dbReference type="GO" id="GO:0003677">
    <property type="term" value="F:DNA binding"/>
    <property type="evidence" value="ECO:0007669"/>
    <property type="project" value="UniProtKB-UniRule"/>
</dbReference>
<evidence type="ECO:0000256" key="3">
    <source>
        <dbReference type="ARBA" id="ARBA00023015"/>
    </source>
</evidence>
<evidence type="ECO:0000256" key="4">
    <source>
        <dbReference type="ARBA" id="ARBA00023054"/>
    </source>
</evidence>
<keyword evidence="16" id="KW-1185">Reference proteome</keyword>
<keyword evidence="7" id="KW-0804">Transcription</keyword>
<dbReference type="Pfam" id="PF01852">
    <property type="entry name" value="START"/>
    <property type="match status" value="1"/>
</dbReference>
<keyword evidence="6 9" id="KW-0371">Homeobox</keyword>
<feature type="compositionally biased region" description="Basic and acidic residues" evidence="12">
    <location>
        <begin position="111"/>
        <end position="122"/>
    </location>
</feature>
<dbReference type="SMART" id="SM00389">
    <property type="entry name" value="HOX"/>
    <property type="match status" value="1"/>
</dbReference>
<dbReference type="AlphaFoldDB" id="A0A3L6PUZ7"/>
<protein>
    <submittedName>
        <fullName evidence="15">Uncharacterized protein</fullName>
    </submittedName>
</protein>
<feature type="region of interest" description="Disordered" evidence="12">
    <location>
        <begin position="111"/>
        <end position="134"/>
    </location>
</feature>
<evidence type="ECO:0000256" key="6">
    <source>
        <dbReference type="ARBA" id="ARBA00023155"/>
    </source>
</evidence>
<dbReference type="PROSITE" id="PS50071">
    <property type="entry name" value="HOMEOBOX_2"/>
    <property type="match status" value="1"/>
</dbReference>
<dbReference type="SMART" id="SM00234">
    <property type="entry name" value="START"/>
    <property type="match status" value="1"/>
</dbReference>
<dbReference type="InterPro" id="IPR009057">
    <property type="entry name" value="Homeodomain-like_sf"/>
</dbReference>
<dbReference type="InterPro" id="IPR057993">
    <property type="entry name" value="HD-Zip_IV_C"/>
</dbReference>
<keyword evidence="3" id="KW-0805">Transcription regulation</keyword>
<dbReference type="SUPFAM" id="SSF55961">
    <property type="entry name" value="Bet v1-like"/>
    <property type="match status" value="1"/>
</dbReference>
<dbReference type="PANTHER" id="PTHR45654:SF28">
    <property type="entry name" value="HOMEODOMAIN LEUCINE ZIPPER FAMILY IV PROTEIN"/>
    <property type="match status" value="1"/>
</dbReference>
<keyword evidence="8 9" id="KW-0539">Nucleus</keyword>
<evidence type="ECO:0000256" key="9">
    <source>
        <dbReference type="PROSITE-ProRule" id="PRU00108"/>
    </source>
</evidence>
<feature type="coiled-coil region" evidence="11">
    <location>
        <begin position="186"/>
        <end position="248"/>
    </location>
</feature>
<dbReference type="SUPFAM" id="SSF46689">
    <property type="entry name" value="Homeodomain-like"/>
    <property type="match status" value="1"/>
</dbReference>
<evidence type="ECO:0000259" key="14">
    <source>
        <dbReference type="PROSITE" id="PS50848"/>
    </source>
</evidence>
<feature type="domain" description="START" evidence="14">
    <location>
        <begin position="288"/>
        <end position="527"/>
    </location>
</feature>
<dbReference type="EMBL" id="PQIB02000015">
    <property type="protein sequence ID" value="RLM65528.1"/>
    <property type="molecule type" value="Genomic_DNA"/>
</dbReference>
<dbReference type="Pfam" id="PF25797">
    <property type="entry name" value="PDF2_C"/>
    <property type="match status" value="1"/>
</dbReference>
<comment type="subcellular location">
    <subcellularLocation>
        <location evidence="1 9 10">Nucleus</location>
    </subcellularLocation>
</comment>
<evidence type="ECO:0000256" key="11">
    <source>
        <dbReference type="SAM" id="Coils"/>
    </source>
</evidence>
<evidence type="ECO:0000256" key="10">
    <source>
        <dbReference type="RuleBase" id="RU000682"/>
    </source>
</evidence>
<organism evidence="15 16">
    <name type="scientific">Panicum miliaceum</name>
    <name type="common">Proso millet</name>
    <name type="synonym">Broomcorn millet</name>
    <dbReference type="NCBI Taxonomy" id="4540"/>
    <lineage>
        <taxon>Eukaryota</taxon>
        <taxon>Viridiplantae</taxon>
        <taxon>Streptophyta</taxon>
        <taxon>Embryophyta</taxon>
        <taxon>Tracheophyta</taxon>
        <taxon>Spermatophyta</taxon>
        <taxon>Magnoliopsida</taxon>
        <taxon>Liliopsida</taxon>
        <taxon>Poales</taxon>
        <taxon>Poaceae</taxon>
        <taxon>PACMAD clade</taxon>
        <taxon>Panicoideae</taxon>
        <taxon>Panicodae</taxon>
        <taxon>Paniceae</taxon>
        <taxon>Panicinae</taxon>
        <taxon>Panicum</taxon>
        <taxon>Panicum sect. Panicum</taxon>
    </lineage>
</organism>
<dbReference type="OrthoDB" id="6159439at2759"/>
<comment type="caution">
    <text evidence="15">The sequence shown here is derived from an EMBL/GenBank/DDBJ whole genome shotgun (WGS) entry which is preliminary data.</text>
</comment>
<keyword evidence="5 9" id="KW-0238">DNA-binding</keyword>
<dbReference type="CDD" id="cd08875">
    <property type="entry name" value="START_ArGLABRA2_like"/>
    <property type="match status" value="1"/>
</dbReference>
<evidence type="ECO:0000313" key="16">
    <source>
        <dbReference type="Proteomes" id="UP000275267"/>
    </source>
</evidence>
<dbReference type="Gene3D" id="1.10.10.60">
    <property type="entry name" value="Homeodomain-like"/>
    <property type="match status" value="1"/>
</dbReference>
<dbReference type="Proteomes" id="UP000275267">
    <property type="component" value="Unassembled WGS sequence"/>
</dbReference>
<dbReference type="InterPro" id="IPR042160">
    <property type="entry name" value="HD-Zip_IV"/>
</dbReference>
<dbReference type="PANTHER" id="PTHR45654">
    <property type="entry name" value="HOMEOBOX-LEUCINE ZIPPER PROTEIN MERISTEM L1"/>
    <property type="match status" value="1"/>
</dbReference>
<accession>A0A3L6PUZ7</accession>
<dbReference type="Pfam" id="PF00046">
    <property type="entry name" value="Homeodomain"/>
    <property type="match status" value="1"/>
</dbReference>
<dbReference type="InterPro" id="IPR001356">
    <property type="entry name" value="HD"/>
</dbReference>